<dbReference type="Pfam" id="PF00248">
    <property type="entry name" value="Aldo_ket_red"/>
    <property type="match status" value="1"/>
</dbReference>
<dbReference type="EMBL" id="CP155618">
    <property type="protein sequence ID" value="XBL12600.1"/>
    <property type="molecule type" value="Genomic_DNA"/>
</dbReference>
<dbReference type="InterPro" id="IPR053135">
    <property type="entry name" value="AKR2_Oxidoreductase"/>
</dbReference>
<dbReference type="AlphaFoldDB" id="A0AAU7EAG5"/>
<organism evidence="2 3">
    <name type="scientific">Mariniflexile litorale</name>
    <dbReference type="NCBI Taxonomy" id="3045158"/>
    <lineage>
        <taxon>Bacteria</taxon>
        <taxon>Pseudomonadati</taxon>
        <taxon>Bacteroidota</taxon>
        <taxon>Flavobacteriia</taxon>
        <taxon>Flavobacteriales</taxon>
        <taxon>Flavobacteriaceae</taxon>
        <taxon>Mariniflexile</taxon>
    </lineage>
</organism>
<feature type="domain" description="NADP-dependent oxidoreductase" evidence="1">
    <location>
        <begin position="3"/>
        <end position="296"/>
    </location>
</feature>
<dbReference type="InterPro" id="IPR036812">
    <property type="entry name" value="NAD(P)_OxRdtase_dom_sf"/>
</dbReference>
<evidence type="ECO:0000313" key="3">
    <source>
        <dbReference type="Proteomes" id="UP001224325"/>
    </source>
</evidence>
<sequence>MILGLGMAAIGRPHYINVRKNTTAKSEVTELKANGFEVLDEAYKLGVRYFDTAPGYGLAEQLLIEWLANKNDNSIQVATKWGYTYTANFDADALVHEVKEHSISKLKEQWQVSKNLLPFLTTYQIHSATLETGVLENESVLNELAHLKSEFNLKIGISTTGENQVEVIKKALEVSVDGIPLFDTFQSTYNVLDQSVFNVNNLLKQEGKKLIIKEALANGRIFRNSNYPKYTDFYNYMESVSNKYNVGVDAIALQFCARTIPESIILSGASTVGQLKENLKLDAFVLTEEELNRLKHFSVEPTWYWNERKQLKWN</sequence>
<name>A0AAU7EAG5_9FLAO</name>
<dbReference type="Proteomes" id="UP001224325">
    <property type="component" value="Chromosome"/>
</dbReference>
<proteinExistence type="predicted"/>
<dbReference type="InterPro" id="IPR023210">
    <property type="entry name" value="NADP_OxRdtase_dom"/>
</dbReference>
<dbReference type="RefSeq" id="WP_308990970.1">
    <property type="nucleotide sequence ID" value="NZ_CP155618.1"/>
</dbReference>
<dbReference type="KEGG" id="mlil:QLS71_009640"/>
<keyword evidence="3" id="KW-1185">Reference proteome</keyword>
<evidence type="ECO:0000259" key="1">
    <source>
        <dbReference type="Pfam" id="PF00248"/>
    </source>
</evidence>
<protein>
    <submittedName>
        <fullName evidence="2">Aldo/keto reductase</fullName>
    </submittedName>
</protein>
<dbReference type="SUPFAM" id="SSF51430">
    <property type="entry name" value="NAD(P)-linked oxidoreductase"/>
    <property type="match status" value="1"/>
</dbReference>
<gene>
    <name evidence="2" type="ORF">QLS71_009640</name>
</gene>
<dbReference type="Gene3D" id="3.20.20.100">
    <property type="entry name" value="NADP-dependent oxidoreductase domain"/>
    <property type="match status" value="1"/>
</dbReference>
<dbReference type="PANTHER" id="PTHR43312:SF1">
    <property type="entry name" value="NADP-DEPENDENT OXIDOREDUCTASE DOMAIN-CONTAINING PROTEIN"/>
    <property type="match status" value="1"/>
</dbReference>
<evidence type="ECO:0000313" key="2">
    <source>
        <dbReference type="EMBL" id="XBL12600.1"/>
    </source>
</evidence>
<accession>A0AAU7EAG5</accession>
<reference evidence="2" key="1">
    <citation type="submission" date="2024-04" db="EMBL/GenBank/DDBJ databases">
        <title>Mariniflexile litorale, isolated from the shallow sediments of the Sea of Japan.</title>
        <authorList>
            <person name="Romanenko L."/>
            <person name="Isaeva M."/>
        </authorList>
    </citation>
    <scope>NUCLEOTIDE SEQUENCE [LARGE SCALE GENOMIC DNA]</scope>
    <source>
        <strain evidence="2">KMM 9835</strain>
    </source>
</reference>
<dbReference type="PANTHER" id="PTHR43312">
    <property type="entry name" value="D-THREO-ALDOSE 1-DEHYDROGENASE"/>
    <property type="match status" value="1"/>
</dbReference>